<sequence length="453" mass="51293">MVDKSILRLQLAIVIGTFCESDAEIEGFLKTIAESLVKHPTIVERDNNADTSHPASQPKLCLAADTRPHHDDTLYMTEELQEDALALTGNQRLKRELESQRQEIIKLRLELARSANQTDDINLDSTFPAPKKRLQQLKGGTGRVTKKTKKAHTQENAIPLKTNPDLLVSLNGQDDMQSRFDTLSRLIELRRLISQYPSPASSKMVNDLLALRALEEAAVGTLASFCHIVDELTKNAIAAKQPTCNTPAGLINGILINLESLVTPLFLENFSLANSSDRKAQINHIWSDQIIPSLFQQIEQLFGKILLSIKRLWEHLSQHFLGQKRFLRTGLHLESSLELNEQLLQLAKGFAKKSAQWKGNIQTNLIKLLLDQLVESTSKEDKLGNSENIGYLVNILRSFCDQSSPSTFYKHNSQVIKERIEKIIMNQEDYKSRSISWTICRDLNHVLMRLWTM</sequence>
<evidence type="ECO:0000256" key="1">
    <source>
        <dbReference type="SAM" id="Coils"/>
    </source>
</evidence>
<organism evidence="2 3">
    <name type="scientific">Austropuccinia psidii MF-1</name>
    <dbReference type="NCBI Taxonomy" id="1389203"/>
    <lineage>
        <taxon>Eukaryota</taxon>
        <taxon>Fungi</taxon>
        <taxon>Dikarya</taxon>
        <taxon>Basidiomycota</taxon>
        <taxon>Pucciniomycotina</taxon>
        <taxon>Pucciniomycetes</taxon>
        <taxon>Pucciniales</taxon>
        <taxon>Sphaerophragmiaceae</taxon>
        <taxon>Austropuccinia</taxon>
    </lineage>
</organism>
<dbReference type="OrthoDB" id="2503377at2759"/>
<protein>
    <submittedName>
        <fullName evidence="2">Uncharacterized protein</fullName>
    </submittedName>
</protein>
<proteinExistence type="predicted"/>
<name>A0A9Q3EGM0_9BASI</name>
<comment type="caution">
    <text evidence="2">The sequence shown here is derived from an EMBL/GenBank/DDBJ whole genome shotgun (WGS) entry which is preliminary data.</text>
</comment>
<evidence type="ECO:0000313" key="3">
    <source>
        <dbReference type="Proteomes" id="UP000765509"/>
    </source>
</evidence>
<reference evidence="2" key="1">
    <citation type="submission" date="2021-03" db="EMBL/GenBank/DDBJ databases">
        <title>Draft genome sequence of rust myrtle Austropuccinia psidii MF-1, a brazilian biotype.</title>
        <authorList>
            <person name="Quecine M.C."/>
            <person name="Pachon D.M.R."/>
            <person name="Bonatelli M.L."/>
            <person name="Correr F.H."/>
            <person name="Franceschini L.M."/>
            <person name="Leite T.F."/>
            <person name="Margarido G.R.A."/>
            <person name="Almeida C.A."/>
            <person name="Ferrarezi J.A."/>
            <person name="Labate C.A."/>
        </authorList>
    </citation>
    <scope>NUCLEOTIDE SEQUENCE</scope>
    <source>
        <strain evidence="2">MF-1</strain>
    </source>
</reference>
<accession>A0A9Q3EGM0</accession>
<keyword evidence="1" id="KW-0175">Coiled coil</keyword>
<keyword evidence="3" id="KW-1185">Reference proteome</keyword>
<dbReference type="Proteomes" id="UP000765509">
    <property type="component" value="Unassembled WGS sequence"/>
</dbReference>
<gene>
    <name evidence="2" type="ORF">O181_060518</name>
</gene>
<feature type="coiled-coil region" evidence="1">
    <location>
        <begin position="90"/>
        <end position="117"/>
    </location>
</feature>
<evidence type="ECO:0000313" key="2">
    <source>
        <dbReference type="EMBL" id="MBW0520803.1"/>
    </source>
</evidence>
<dbReference type="AlphaFoldDB" id="A0A9Q3EGM0"/>
<dbReference type="EMBL" id="AVOT02028350">
    <property type="protein sequence ID" value="MBW0520803.1"/>
    <property type="molecule type" value="Genomic_DNA"/>
</dbReference>